<feature type="coiled-coil region" evidence="19">
    <location>
        <begin position="425"/>
        <end position="556"/>
    </location>
</feature>
<dbReference type="GO" id="GO:0005524">
    <property type="term" value="F:ATP binding"/>
    <property type="evidence" value="ECO:0007669"/>
    <property type="project" value="UniProtKB-KW"/>
</dbReference>
<feature type="coiled-coil region" evidence="19">
    <location>
        <begin position="1069"/>
        <end position="1096"/>
    </location>
</feature>
<keyword evidence="6" id="KW-0158">Chromosome</keyword>
<keyword evidence="12" id="KW-0067">ATP-binding</keyword>
<dbReference type="GO" id="GO:0046872">
    <property type="term" value="F:metal ion binding"/>
    <property type="evidence" value="ECO:0007669"/>
    <property type="project" value="UniProtKB-KW"/>
</dbReference>
<reference evidence="22 23" key="1">
    <citation type="journal article" date="2006" name="Science">
        <title>Phytophthora genome sequences uncover evolutionary origins and mechanisms of pathogenesis.</title>
        <authorList>
            <person name="Tyler B.M."/>
            <person name="Tripathy S."/>
            <person name="Zhang X."/>
            <person name="Dehal P."/>
            <person name="Jiang R.H."/>
            <person name="Aerts A."/>
            <person name="Arredondo F.D."/>
            <person name="Baxter L."/>
            <person name="Bensasson D."/>
            <person name="Beynon J.L."/>
            <person name="Chapman J."/>
            <person name="Damasceno C.M."/>
            <person name="Dorrance A.E."/>
            <person name="Dou D."/>
            <person name="Dickerman A.W."/>
            <person name="Dubchak I.L."/>
            <person name="Garbelotto M."/>
            <person name="Gijzen M."/>
            <person name="Gordon S.G."/>
            <person name="Govers F."/>
            <person name="Grunwald N.J."/>
            <person name="Huang W."/>
            <person name="Ivors K.L."/>
            <person name="Jones R.W."/>
            <person name="Kamoun S."/>
            <person name="Krampis K."/>
            <person name="Lamour K.H."/>
            <person name="Lee M.K."/>
            <person name="McDonald W.H."/>
            <person name="Medina M."/>
            <person name="Meijer H.J."/>
            <person name="Nordberg E.K."/>
            <person name="Maclean D.J."/>
            <person name="Ospina-Giraldo M.D."/>
            <person name="Morris P.F."/>
            <person name="Phuntumart V."/>
            <person name="Putnam N.H."/>
            <person name="Rash S."/>
            <person name="Rose J.K."/>
            <person name="Sakihama Y."/>
            <person name="Salamov A.A."/>
            <person name="Savidor A."/>
            <person name="Scheuring C.F."/>
            <person name="Smith B.M."/>
            <person name="Sobral B.W."/>
            <person name="Terry A."/>
            <person name="Torto-Alalibo T.A."/>
            <person name="Win J."/>
            <person name="Xu Z."/>
            <person name="Zhang H."/>
            <person name="Grigoriev I.V."/>
            <person name="Rokhsar D.S."/>
            <person name="Boore J.L."/>
        </authorList>
    </citation>
    <scope>NUCLEOTIDE SEQUENCE [LARGE SCALE GENOMIC DNA]</scope>
    <source>
        <strain evidence="22 23">P6497</strain>
    </source>
</reference>
<evidence type="ECO:0000256" key="17">
    <source>
        <dbReference type="ARBA" id="ARBA00023254"/>
    </source>
</evidence>
<gene>
    <name evidence="22" type="ORF">PHYSODRAFT_293155</name>
</gene>
<dbReference type="GO" id="GO:0007004">
    <property type="term" value="P:telomere maintenance via telomerase"/>
    <property type="evidence" value="ECO:0007669"/>
    <property type="project" value="TreeGrafter"/>
</dbReference>
<sequence>MDFHTRIRPHHPLKSDVFPGAKHPDKDAAMSSIEKLSIRGIRSFSPNREEIVEFYHPLTVLLGDNGCGKTTVIECLKLACTGGLPPGARSGQSLVHDPKIAGTNEVKASVRLRFRNRAGKAMVVQRSFQVRQTKKNLTFKALDGVIRVVNELGEKVSLSHKCGELDQHIPDMLGVSKAILESVIFCHQEESNWPLKEGAELKKRFDNIFESARYTKALEAIRKLKKARLDNAKDYKRDLDVLTVNMRTAEGIREKIELAQEKLREATEEGQEAEEKIAQAEVTLKELQQLQEEVRKLHTQLQRRQEDVVVKEQSVRSAYGKIENIMNDSDEELQGFLNDYDGIIEDHRRAFGALKAQEARLQVEQNKSKEDYVALRASKARVETNIATYQKMVADLIDLAAKLGTKYRFHLQPLSSQQDDISAFVAEFRNVVKDKQEEVNSLDAKQRQEDDKLTTELSELTSRVKQLRDELNSKTRSLETLNQEKRALTSRLRELGGAGVHSQREADEMSSQVTEAEKSLEDYKQKNDVMALKSEIQGYNRQINDINDVIDALGQQIGQLRLYASKNSEIEFKRNDYLKKHEAFQATLSEKVADFEEILEGGDKPTDRDSLASAVGRIDSLIVERKRSCDTKRMELAAAEKRLMENTTSSKLAEKELDSLRQKKNELERQHMTGLKALLEKVIPGEDLRNAELGVKEAEQAYADAKDKVVRRKNMVMFLNIYKKKGIKDHCCPLCERDMTPEEEQAFEAILSDKTDDGKVADKIKKAEELERSTLETLTGIKQQMPSWRKWLELETTIPQKVNELQEIYAAQKALENGVLDKKTALELIQEKFEDAKVAKTELDSLRKTADELHMSDMTITREERMKASQGMGGRSLADVEAEKDAKQAELQELNRQVQRKQRELDHTNEILQQLQNDLHNRREEKLRMETQRKEYDDAIKEQNRLRDQEKTLKDACSKLKKSEPELEHEVRSKTTERETHRAAAREQMRAQRTELQERQGDFRVFSDKCKQVQRGELEKLEREVQTLSDNIAHTKQREDTAIQSLADLVPQMKSAEKNLSKNEIVKRHIQDNLDYRALQKELEKLRAEVEDLKATVGNLPALDDVNDRVESASMALIAAKESRAVVSGKKQQLMAQIRENKVELRVPNLKDVEEKYRHKLIQFETTQMAVADLDRYFKALDESLLQYHSRKVEEINTIIRSLWQITYKGQDIDTIELVSGHEQGVTAKAARSYDYRVVMKKAGAAIDMRGRCSAGQKVLAALVIRLALAETFCLNCGILALDEPTTNLDTENKFGLAQAITDILNARSQQQNFQLVCITHDEEFVQMLSRTQTMDGTRPEYYWRISREDIGGNRFVSKIERREWEDGI</sequence>
<evidence type="ECO:0000256" key="9">
    <source>
        <dbReference type="ARBA" id="ARBA00022763"/>
    </source>
</evidence>
<feature type="coiled-coil region" evidence="19">
    <location>
        <begin position="249"/>
        <end position="307"/>
    </location>
</feature>
<dbReference type="NCBIfam" id="TIGR00606">
    <property type="entry name" value="rad50"/>
    <property type="match status" value="1"/>
</dbReference>
<dbReference type="Pfam" id="PF13476">
    <property type="entry name" value="AAA_23"/>
    <property type="match status" value="1"/>
</dbReference>
<dbReference type="RefSeq" id="XP_009514339.1">
    <property type="nucleotide sequence ID" value="XM_009516044.1"/>
</dbReference>
<dbReference type="FunFam" id="3.40.50.300:FF:000593">
    <property type="entry name" value="DNA repair protein RAD50"/>
    <property type="match status" value="1"/>
</dbReference>
<evidence type="ECO:0000256" key="6">
    <source>
        <dbReference type="ARBA" id="ARBA00022454"/>
    </source>
</evidence>
<dbReference type="InterPro" id="IPR004584">
    <property type="entry name" value="Rad50_eukaryotes"/>
</dbReference>
<evidence type="ECO:0000259" key="21">
    <source>
        <dbReference type="Pfam" id="PF13476"/>
    </source>
</evidence>
<evidence type="ECO:0000256" key="4">
    <source>
        <dbReference type="ARBA" id="ARBA00009439"/>
    </source>
</evidence>
<evidence type="ECO:0000256" key="18">
    <source>
        <dbReference type="ARBA" id="ARBA00049360"/>
    </source>
</evidence>
<evidence type="ECO:0000256" key="5">
    <source>
        <dbReference type="ARBA" id="ARBA00017893"/>
    </source>
</evidence>
<evidence type="ECO:0000313" key="22">
    <source>
        <dbReference type="EMBL" id="EGZ27064.1"/>
    </source>
</evidence>
<dbReference type="GO" id="GO:0043047">
    <property type="term" value="F:single-stranded telomeric DNA binding"/>
    <property type="evidence" value="ECO:0007669"/>
    <property type="project" value="TreeGrafter"/>
</dbReference>
<dbReference type="STRING" id="1094619.G4YI53"/>
<comment type="catalytic activity">
    <reaction evidence="18">
        <text>ATP + H2O = ADP + phosphate + H(+)</text>
        <dbReference type="Rhea" id="RHEA:13065"/>
        <dbReference type="ChEBI" id="CHEBI:15377"/>
        <dbReference type="ChEBI" id="CHEBI:15378"/>
        <dbReference type="ChEBI" id="CHEBI:30616"/>
        <dbReference type="ChEBI" id="CHEBI:43474"/>
        <dbReference type="ChEBI" id="CHEBI:456216"/>
    </reaction>
</comment>
<feature type="compositionally biased region" description="Basic residues" evidence="20">
    <location>
        <begin position="1"/>
        <end position="12"/>
    </location>
</feature>
<evidence type="ECO:0000256" key="10">
    <source>
        <dbReference type="ARBA" id="ARBA00022801"/>
    </source>
</evidence>
<feature type="coiled-coil region" evidence="19">
    <location>
        <begin position="650"/>
        <end position="715"/>
    </location>
</feature>
<evidence type="ECO:0000256" key="15">
    <source>
        <dbReference type="ARBA" id="ARBA00023204"/>
    </source>
</evidence>
<evidence type="ECO:0000256" key="1">
    <source>
        <dbReference type="ARBA" id="ARBA00001947"/>
    </source>
</evidence>
<evidence type="ECO:0000256" key="16">
    <source>
        <dbReference type="ARBA" id="ARBA00023242"/>
    </source>
</evidence>
<dbReference type="Gene3D" id="3.40.50.300">
    <property type="entry name" value="P-loop containing nucleotide triphosphate hydrolases"/>
    <property type="match status" value="2"/>
</dbReference>
<dbReference type="GO" id="GO:0016887">
    <property type="term" value="F:ATP hydrolysis activity"/>
    <property type="evidence" value="ECO:0007669"/>
    <property type="project" value="InterPro"/>
</dbReference>
<dbReference type="GO" id="GO:0070192">
    <property type="term" value="P:chromosome organization involved in meiotic cell cycle"/>
    <property type="evidence" value="ECO:0007669"/>
    <property type="project" value="TreeGrafter"/>
</dbReference>
<dbReference type="GO" id="GO:0003691">
    <property type="term" value="F:double-stranded telomeric DNA binding"/>
    <property type="evidence" value="ECO:0007669"/>
    <property type="project" value="TreeGrafter"/>
</dbReference>
<dbReference type="InterPro" id="IPR027417">
    <property type="entry name" value="P-loop_NTPase"/>
</dbReference>
<proteinExistence type="inferred from homology"/>
<dbReference type="PANTHER" id="PTHR18867">
    <property type="entry name" value="RAD50"/>
    <property type="match status" value="1"/>
</dbReference>
<evidence type="ECO:0000256" key="3">
    <source>
        <dbReference type="ARBA" id="ARBA00004286"/>
    </source>
</evidence>
<keyword evidence="15" id="KW-0234">DNA repair</keyword>
<dbReference type="InParanoid" id="G4YI53"/>
<dbReference type="GO" id="GO:0000794">
    <property type="term" value="C:condensed nuclear chromosome"/>
    <property type="evidence" value="ECO:0007669"/>
    <property type="project" value="TreeGrafter"/>
</dbReference>
<evidence type="ECO:0000256" key="11">
    <source>
        <dbReference type="ARBA" id="ARBA00022833"/>
    </source>
</evidence>
<keyword evidence="16" id="KW-0539">Nucleus</keyword>
<dbReference type="OMA" id="FSDYYYR"/>
<dbReference type="GO" id="GO:0030870">
    <property type="term" value="C:Mre11 complex"/>
    <property type="evidence" value="ECO:0007669"/>
    <property type="project" value="InterPro"/>
</dbReference>
<keyword evidence="13" id="KW-0460">Magnesium</keyword>
<dbReference type="GO" id="GO:0000722">
    <property type="term" value="P:telomere maintenance via recombination"/>
    <property type="evidence" value="ECO:0007669"/>
    <property type="project" value="TreeGrafter"/>
</dbReference>
<dbReference type="SUPFAM" id="SSF52540">
    <property type="entry name" value="P-loop containing nucleoside triphosphate hydrolases"/>
    <property type="match status" value="2"/>
</dbReference>
<keyword evidence="11" id="KW-0862">Zinc</keyword>
<feature type="coiled-coil region" evidence="19">
    <location>
        <begin position="877"/>
        <end position="956"/>
    </location>
</feature>
<dbReference type="SMR" id="G4YI53"/>
<dbReference type="PANTHER" id="PTHR18867:SF12">
    <property type="entry name" value="DNA REPAIR PROTEIN RAD50"/>
    <property type="match status" value="1"/>
</dbReference>
<keyword evidence="10" id="KW-0378">Hydrolase</keyword>
<dbReference type="EMBL" id="JH159151">
    <property type="protein sequence ID" value="EGZ27064.1"/>
    <property type="molecule type" value="Genomic_DNA"/>
</dbReference>
<organism evidence="22 23">
    <name type="scientific">Phytophthora sojae (strain P6497)</name>
    <name type="common">Soybean stem and root rot agent</name>
    <name type="synonym">Phytophthora megasperma f. sp. glycines</name>
    <dbReference type="NCBI Taxonomy" id="1094619"/>
    <lineage>
        <taxon>Eukaryota</taxon>
        <taxon>Sar</taxon>
        <taxon>Stramenopiles</taxon>
        <taxon>Oomycota</taxon>
        <taxon>Peronosporomycetes</taxon>
        <taxon>Peronosporales</taxon>
        <taxon>Peronosporaceae</taxon>
        <taxon>Phytophthora</taxon>
    </lineage>
</organism>
<comment type="subcellular location">
    <subcellularLocation>
        <location evidence="3">Chromosome</location>
    </subcellularLocation>
    <subcellularLocation>
        <location evidence="2">Nucleus</location>
    </subcellularLocation>
</comment>
<keyword evidence="23" id="KW-1185">Reference proteome</keyword>
<evidence type="ECO:0000256" key="2">
    <source>
        <dbReference type="ARBA" id="ARBA00004123"/>
    </source>
</evidence>
<feature type="region of interest" description="Disordered" evidence="20">
    <location>
        <begin position="961"/>
        <end position="982"/>
    </location>
</feature>
<evidence type="ECO:0000256" key="20">
    <source>
        <dbReference type="SAM" id="MobiDB-lite"/>
    </source>
</evidence>
<name>G4YI53_PHYSP</name>
<evidence type="ECO:0000256" key="13">
    <source>
        <dbReference type="ARBA" id="ARBA00022842"/>
    </source>
</evidence>
<feature type="domain" description="Rad50/SbcC-type AAA" evidence="21">
    <location>
        <begin position="35"/>
        <end position="301"/>
    </location>
</feature>
<evidence type="ECO:0000256" key="7">
    <source>
        <dbReference type="ARBA" id="ARBA00022723"/>
    </source>
</evidence>
<keyword evidence="9" id="KW-0227">DNA damage</keyword>
<evidence type="ECO:0000313" key="23">
    <source>
        <dbReference type="Proteomes" id="UP000002640"/>
    </source>
</evidence>
<protein>
    <recommendedName>
        <fullName evidence="5">DNA repair protein RAD50</fullName>
    </recommendedName>
</protein>
<dbReference type="GeneID" id="20640949"/>
<evidence type="ECO:0000256" key="14">
    <source>
        <dbReference type="ARBA" id="ARBA00023054"/>
    </source>
</evidence>
<dbReference type="KEGG" id="psoj:PHYSODRAFT_293155"/>
<dbReference type="InterPro" id="IPR038729">
    <property type="entry name" value="Rad50/SbcC_AAA"/>
</dbReference>
<keyword evidence="14 19" id="KW-0175">Coiled coil</keyword>
<feature type="region of interest" description="Disordered" evidence="20">
    <location>
        <begin position="1"/>
        <end position="24"/>
    </location>
</feature>
<accession>G4YI53</accession>
<feature type="coiled-coil region" evidence="19">
    <location>
        <begin position="1011"/>
        <end position="1038"/>
    </location>
</feature>
<keyword evidence="7" id="KW-0479">Metal-binding</keyword>
<keyword evidence="8" id="KW-0547">Nucleotide-binding</keyword>
<comment type="similarity">
    <text evidence="4">Belongs to the SMC family. RAD50 subfamily.</text>
</comment>
<dbReference type="Gene3D" id="1.10.287.1490">
    <property type="match status" value="1"/>
</dbReference>
<evidence type="ECO:0000256" key="19">
    <source>
        <dbReference type="SAM" id="Coils"/>
    </source>
</evidence>
<evidence type="ECO:0000256" key="8">
    <source>
        <dbReference type="ARBA" id="ARBA00022741"/>
    </source>
</evidence>
<dbReference type="GO" id="GO:0006302">
    <property type="term" value="P:double-strand break repair"/>
    <property type="evidence" value="ECO:0007669"/>
    <property type="project" value="InterPro"/>
</dbReference>
<dbReference type="Proteomes" id="UP000002640">
    <property type="component" value="Unassembled WGS sequence"/>
</dbReference>
<keyword evidence="17" id="KW-0469">Meiosis</keyword>
<comment type="cofactor">
    <cofactor evidence="1">
        <name>Zn(2+)</name>
        <dbReference type="ChEBI" id="CHEBI:29105"/>
    </cofactor>
</comment>
<dbReference type="GO" id="GO:0051880">
    <property type="term" value="F:G-quadruplex DNA binding"/>
    <property type="evidence" value="ECO:0007669"/>
    <property type="project" value="TreeGrafter"/>
</dbReference>
<evidence type="ECO:0000256" key="12">
    <source>
        <dbReference type="ARBA" id="ARBA00022840"/>
    </source>
</evidence>